<sequence length="115" mass="13037">MVTKNFFSSVSEVECEVSSQVEYSLQAMWGVSIRELHLALWKPWSNLREASLNGTLLQSHAQYLTPPQTYPFDIYRMVDPNANKRVAFSWKQLVSLLEGDNFRPGTAGLRRAGGD</sequence>
<protein>
    <submittedName>
        <fullName evidence="1">Uncharacterized protein</fullName>
    </submittedName>
</protein>
<name>A0A834JPZ8_VESVU</name>
<reference evidence="1" key="1">
    <citation type="journal article" date="2020" name="G3 (Bethesda)">
        <title>High-Quality Assemblies for Three Invasive Social Wasps from the &lt;i&gt;Vespula&lt;/i&gt; Genus.</title>
        <authorList>
            <person name="Harrop T.W.R."/>
            <person name="Guhlin J."/>
            <person name="McLaughlin G.M."/>
            <person name="Permina E."/>
            <person name="Stockwell P."/>
            <person name="Gilligan J."/>
            <person name="Le Lec M.F."/>
            <person name="Gruber M.A.M."/>
            <person name="Quinn O."/>
            <person name="Lovegrove M."/>
            <person name="Duncan E.J."/>
            <person name="Remnant E.J."/>
            <person name="Van Eeckhoven J."/>
            <person name="Graham B."/>
            <person name="Knapp R.A."/>
            <person name="Langford K.W."/>
            <person name="Kronenberg Z."/>
            <person name="Press M.O."/>
            <person name="Eacker S.M."/>
            <person name="Wilson-Rankin E.E."/>
            <person name="Purcell J."/>
            <person name="Lester P.J."/>
            <person name="Dearden P.K."/>
        </authorList>
    </citation>
    <scope>NUCLEOTIDE SEQUENCE</scope>
    <source>
        <strain evidence="1">Marl-1</strain>
    </source>
</reference>
<keyword evidence="2" id="KW-1185">Reference proteome</keyword>
<comment type="caution">
    <text evidence="1">The sequence shown here is derived from an EMBL/GenBank/DDBJ whole genome shotgun (WGS) entry which is preliminary data.</text>
</comment>
<proteinExistence type="predicted"/>
<organism evidence="1 2">
    <name type="scientific">Vespula vulgaris</name>
    <name type="common">Yellow jacket</name>
    <name type="synonym">Wasp</name>
    <dbReference type="NCBI Taxonomy" id="7454"/>
    <lineage>
        <taxon>Eukaryota</taxon>
        <taxon>Metazoa</taxon>
        <taxon>Ecdysozoa</taxon>
        <taxon>Arthropoda</taxon>
        <taxon>Hexapoda</taxon>
        <taxon>Insecta</taxon>
        <taxon>Pterygota</taxon>
        <taxon>Neoptera</taxon>
        <taxon>Endopterygota</taxon>
        <taxon>Hymenoptera</taxon>
        <taxon>Apocrita</taxon>
        <taxon>Aculeata</taxon>
        <taxon>Vespoidea</taxon>
        <taxon>Vespidae</taxon>
        <taxon>Vespinae</taxon>
        <taxon>Vespula</taxon>
    </lineage>
</organism>
<accession>A0A834JPZ8</accession>
<gene>
    <name evidence="1" type="ORF">HZH66_010508</name>
</gene>
<dbReference type="EMBL" id="JACSEA010000011">
    <property type="protein sequence ID" value="KAF7389371.1"/>
    <property type="molecule type" value="Genomic_DNA"/>
</dbReference>
<evidence type="ECO:0000313" key="2">
    <source>
        <dbReference type="Proteomes" id="UP000614350"/>
    </source>
</evidence>
<dbReference type="Proteomes" id="UP000614350">
    <property type="component" value="Unassembled WGS sequence"/>
</dbReference>
<dbReference type="AlphaFoldDB" id="A0A834JPZ8"/>
<evidence type="ECO:0000313" key="1">
    <source>
        <dbReference type="EMBL" id="KAF7389371.1"/>
    </source>
</evidence>